<comment type="caution">
    <text evidence="4">The sequence shown here is derived from an EMBL/GenBank/DDBJ whole genome shotgun (WGS) entry which is preliminary data.</text>
</comment>
<dbReference type="InterPro" id="IPR004344">
    <property type="entry name" value="TTL/TTLL_fam"/>
</dbReference>
<evidence type="ECO:0000256" key="3">
    <source>
        <dbReference type="ARBA" id="ARBA00022840"/>
    </source>
</evidence>
<dbReference type="PANTHER" id="PTHR12241">
    <property type="entry name" value="TUBULIN POLYGLUTAMYLASE"/>
    <property type="match status" value="1"/>
</dbReference>
<evidence type="ECO:0000256" key="1">
    <source>
        <dbReference type="ARBA" id="ARBA00022598"/>
    </source>
</evidence>
<evidence type="ECO:0000313" key="4">
    <source>
        <dbReference type="EMBL" id="CAD8127046.1"/>
    </source>
</evidence>
<dbReference type="OrthoDB" id="288171at2759"/>
<evidence type="ECO:0000313" key="5">
    <source>
        <dbReference type="Proteomes" id="UP000692954"/>
    </source>
</evidence>
<dbReference type="Proteomes" id="UP000692954">
    <property type="component" value="Unassembled WGS sequence"/>
</dbReference>
<dbReference type="PROSITE" id="PS51221">
    <property type="entry name" value="TTL"/>
    <property type="match status" value="1"/>
</dbReference>
<protein>
    <recommendedName>
        <fullName evidence="6">Tubulin-tyrosine ligase family protein</fullName>
    </recommendedName>
</protein>
<dbReference type="GO" id="GO:0005524">
    <property type="term" value="F:ATP binding"/>
    <property type="evidence" value="ECO:0007669"/>
    <property type="project" value="UniProtKB-KW"/>
</dbReference>
<accession>A0A8S1RFG4</accession>
<dbReference type="GO" id="GO:0070740">
    <property type="term" value="F:tubulin-glutamic acid ligase activity"/>
    <property type="evidence" value="ECO:0007669"/>
    <property type="project" value="TreeGrafter"/>
</dbReference>
<dbReference type="GO" id="GO:0000226">
    <property type="term" value="P:microtubule cytoskeleton organization"/>
    <property type="evidence" value="ECO:0007669"/>
    <property type="project" value="TreeGrafter"/>
</dbReference>
<dbReference type="EMBL" id="CAJJDN010000172">
    <property type="protein sequence ID" value="CAD8127046.1"/>
    <property type="molecule type" value="Genomic_DNA"/>
</dbReference>
<organism evidence="4 5">
    <name type="scientific">Paramecium sonneborni</name>
    <dbReference type="NCBI Taxonomy" id="65129"/>
    <lineage>
        <taxon>Eukaryota</taxon>
        <taxon>Sar</taxon>
        <taxon>Alveolata</taxon>
        <taxon>Ciliophora</taxon>
        <taxon>Intramacronucleata</taxon>
        <taxon>Oligohymenophorea</taxon>
        <taxon>Peniculida</taxon>
        <taxon>Parameciidae</taxon>
        <taxon>Paramecium</taxon>
    </lineage>
</organism>
<reference evidence="4" key="1">
    <citation type="submission" date="2021-01" db="EMBL/GenBank/DDBJ databases">
        <authorList>
            <consortium name="Genoscope - CEA"/>
            <person name="William W."/>
        </authorList>
    </citation>
    <scope>NUCLEOTIDE SEQUENCE</scope>
</reference>
<keyword evidence="5" id="KW-1185">Reference proteome</keyword>
<evidence type="ECO:0008006" key="6">
    <source>
        <dbReference type="Google" id="ProtNLM"/>
    </source>
</evidence>
<dbReference type="GO" id="GO:0015631">
    <property type="term" value="F:tubulin binding"/>
    <property type="evidence" value="ECO:0007669"/>
    <property type="project" value="TreeGrafter"/>
</dbReference>
<keyword evidence="2" id="KW-0547">Nucleotide-binding</keyword>
<name>A0A8S1RFG4_9CILI</name>
<evidence type="ECO:0000256" key="2">
    <source>
        <dbReference type="ARBA" id="ARBA00022741"/>
    </source>
</evidence>
<keyword evidence="3" id="KW-0067">ATP-binding</keyword>
<dbReference type="PANTHER" id="PTHR12241:SF147">
    <property type="entry name" value="TUBULIN POLYGLUTAMYLASE TTLL7"/>
    <property type="match status" value="1"/>
</dbReference>
<dbReference type="AlphaFoldDB" id="A0A8S1RFG4"/>
<sequence length="554" mass="65661">MFGKVIVLIVSILSLLLTYNFIRTSLVYKNKQEVDQILSYLNKYLTQTYFNPIAIKSQYNSILVKPEADYCKRSDLYKFYHSDIVMKDTYTFREARGVIRETLRSSYYDCIPQMTYKQKNTQFLPRHVLPVQLTLPFTYYDQLVHKFQVGSESLCLFQKYNHLITRHVLSHKDNLMNNQYQYLDDIRKRGLDQDCINNATFIPKTYRLFNKQDCEEFFTYLDSHEYKTLIEKEGPQFITKVGLEVHRGRGIKVLFPDETQILQDNYKHGKRCGIDKSLLVAQKYIGNPMLFNDHKIEFRVYWVLASTNPIIAYAYDKTLIRRCIAPFDKFSLDKEAHVCNTAIVQSTLQKKGSDLFMNDDNSDESELYIDWKLDYLQDLLIKQGKVKDTKWLQKYLYPTIDRMIIHAIRSAQQKFNRDSRLAEFFAADFIITEDLQIYIMEMNYNPQTLKTTLAREKQHAKMTQDMIEIQNAYLRSKYLRFKKIITRLATKMSKEKRPLDQLLTNKTIDEINAAYVDKLDQGIQISENNLFRLIMDENQPGLKKYKDLIQQKCI</sequence>
<dbReference type="GO" id="GO:0036064">
    <property type="term" value="C:ciliary basal body"/>
    <property type="evidence" value="ECO:0007669"/>
    <property type="project" value="TreeGrafter"/>
</dbReference>
<keyword evidence="1" id="KW-0436">Ligase</keyword>
<dbReference type="Pfam" id="PF03133">
    <property type="entry name" value="TTL"/>
    <property type="match status" value="1"/>
</dbReference>
<gene>
    <name evidence="4" type="ORF">PSON_ATCC_30995.1.T1720097</name>
</gene>
<proteinExistence type="predicted"/>